<dbReference type="PANTHER" id="PTHR44936:SF5">
    <property type="entry name" value="SENSOR HISTIDINE KINASE ENVZ"/>
    <property type="match status" value="1"/>
</dbReference>
<gene>
    <name evidence="18" type="ORF">GR212_31640</name>
</gene>
<feature type="domain" description="HAMP" evidence="17">
    <location>
        <begin position="152"/>
        <end position="204"/>
    </location>
</feature>
<dbReference type="InterPro" id="IPR003661">
    <property type="entry name" value="HisK_dim/P_dom"/>
</dbReference>
<feature type="transmembrane region" description="Helical" evidence="15">
    <location>
        <begin position="128"/>
        <end position="151"/>
    </location>
</feature>
<reference evidence="18 19" key="1">
    <citation type="submission" date="2019-12" db="EMBL/GenBank/DDBJ databases">
        <title>Rhizobium genotypes associated with high levels of biological nitrogen fixation by grain legumes in a temperate-maritime cropping system.</title>
        <authorList>
            <person name="Maluk M."/>
            <person name="Francesc Ferrando Molina F."/>
            <person name="Lopez Del Egido L."/>
            <person name="Lafos M."/>
            <person name="Langarica-Fuentes A."/>
            <person name="Gebre Yohannes G."/>
            <person name="Young M.W."/>
            <person name="Martin P."/>
            <person name="Gantlett R."/>
            <person name="Kenicer G."/>
            <person name="Hawes C."/>
            <person name="Begg G.S."/>
            <person name="Quilliam R.S."/>
            <person name="Squire G.R."/>
            <person name="Poole P.S."/>
            <person name="Young P.W."/>
            <person name="Iannetta P.M."/>
            <person name="James E.K."/>
        </authorList>
    </citation>
    <scope>NUCLEOTIDE SEQUENCE [LARGE SCALE GENOMIC DNA]</scope>
    <source>
        <strain evidence="18 19">JHI1118</strain>
    </source>
</reference>
<dbReference type="Pfam" id="PF02518">
    <property type="entry name" value="HATPase_c"/>
    <property type="match status" value="1"/>
</dbReference>
<keyword evidence="14 15" id="KW-0472">Membrane</keyword>
<dbReference type="InterPro" id="IPR036097">
    <property type="entry name" value="HisK_dim/P_sf"/>
</dbReference>
<dbReference type="Gene3D" id="1.10.287.130">
    <property type="match status" value="1"/>
</dbReference>
<dbReference type="AlphaFoldDB" id="A0A6L9UDR2"/>
<evidence type="ECO:0000256" key="4">
    <source>
        <dbReference type="ARBA" id="ARBA00022475"/>
    </source>
</evidence>
<evidence type="ECO:0000313" key="19">
    <source>
        <dbReference type="Proteomes" id="UP000483035"/>
    </source>
</evidence>
<dbReference type="InterPro" id="IPR003660">
    <property type="entry name" value="HAMP_dom"/>
</dbReference>
<dbReference type="Proteomes" id="UP000483035">
    <property type="component" value="Unassembled WGS sequence"/>
</dbReference>
<evidence type="ECO:0000256" key="2">
    <source>
        <dbReference type="ARBA" id="ARBA00004429"/>
    </source>
</evidence>
<dbReference type="InterPro" id="IPR050980">
    <property type="entry name" value="2C_sensor_his_kinase"/>
</dbReference>
<evidence type="ECO:0000256" key="11">
    <source>
        <dbReference type="ARBA" id="ARBA00022840"/>
    </source>
</evidence>
<keyword evidence="4" id="KW-1003">Cell membrane</keyword>
<keyword evidence="13" id="KW-0902">Two-component regulatory system</keyword>
<dbReference type="Gene3D" id="3.30.565.10">
    <property type="entry name" value="Histidine kinase-like ATPase, C-terminal domain"/>
    <property type="match status" value="1"/>
</dbReference>
<evidence type="ECO:0000256" key="10">
    <source>
        <dbReference type="ARBA" id="ARBA00022777"/>
    </source>
</evidence>
<keyword evidence="10" id="KW-0418">Kinase</keyword>
<feature type="domain" description="Histidine kinase" evidence="16">
    <location>
        <begin position="212"/>
        <end position="410"/>
    </location>
</feature>
<dbReference type="EC" id="2.7.13.3" evidence="3"/>
<dbReference type="InterPro" id="IPR004358">
    <property type="entry name" value="Sig_transdc_His_kin-like_C"/>
</dbReference>
<dbReference type="PANTHER" id="PTHR44936">
    <property type="entry name" value="SENSOR PROTEIN CREC"/>
    <property type="match status" value="1"/>
</dbReference>
<dbReference type="SMART" id="SM00387">
    <property type="entry name" value="HATPase_c"/>
    <property type="match status" value="1"/>
</dbReference>
<evidence type="ECO:0000256" key="7">
    <source>
        <dbReference type="ARBA" id="ARBA00022679"/>
    </source>
</evidence>
<dbReference type="RefSeq" id="WP_163993059.1">
    <property type="nucleotide sequence ID" value="NZ_WUEY01000025.1"/>
</dbReference>
<evidence type="ECO:0000313" key="18">
    <source>
        <dbReference type="EMBL" id="NEI74113.1"/>
    </source>
</evidence>
<dbReference type="InterPro" id="IPR003594">
    <property type="entry name" value="HATPase_dom"/>
</dbReference>
<comment type="caution">
    <text evidence="18">The sequence shown here is derived from an EMBL/GenBank/DDBJ whole genome shotgun (WGS) entry which is preliminary data.</text>
</comment>
<dbReference type="GO" id="GO:0000155">
    <property type="term" value="F:phosphorelay sensor kinase activity"/>
    <property type="evidence" value="ECO:0007669"/>
    <property type="project" value="InterPro"/>
</dbReference>
<dbReference type="Pfam" id="PF00672">
    <property type="entry name" value="HAMP"/>
    <property type="match status" value="1"/>
</dbReference>
<evidence type="ECO:0000256" key="13">
    <source>
        <dbReference type="ARBA" id="ARBA00023012"/>
    </source>
</evidence>
<proteinExistence type="predicted"/>
<keyword evidence="7" id="KW-0808">Transferase</keyword>
<comment type="subcellular location">
    <subcellularLocation>
        <location evidence="2">Cell inner membrane</location>
        <topology evidence="2">Multi-pass membrane protein</topology>
    </subcellularLocation>
</comment>
<dbReference type="InterPro" id="IPR036890">
    <property type="entry name" value="HATPase_C_sf"/>
</dbReference>
<dbReference type="SUPFAM" id="SSF55874">
    <property type="entry name" value="ATPase domain of HSP90 chaperone/DNA topoisomerase II/histidine kinase"/>
    <property type="match status" value="1"/>
</dbReference>
<evidence type="ECO:0000256" key="1">
    <source>
        <dbReference type="ARBA" id="ARBA00000085"/>
    </source>
</evidence>
<dbReference type="CDD" id="cd00082">
    <property type="entry name" value="HisKA"/>
    <property type="match status" value="1"/>
</dbReference>
<dbReference type="PROSITE" id="PS50109">
    <property type="entry name" value="HIS_KIN"/>
    <property type="match status" value="1"/>
</dbReference>
<name>A0A6L9UDR2_9HYPH</name>
<dbReference type="PROSITE" id="PS50885">
    <property type="entry name" value="HAMP"/>
    <property type="match status" value="1"/>
</dbReference>
<comment type="catalytic activity">
    <reaction evidence="1">
        <text>ATP + protein L-histidine = ADP + protein N-phospho-L-histidine.</text>
        <dbReference type="EC" id="2.7.13.3"/>
    </reaction>
</comment>
<sequence>MTDRFPISSKLGAVHFARALTPRSLRGRLLLVLGVGLIIAHGALAIGIAGDALRASTISFERGPAPTATEVAVLDEEDRGGIGARPASGQAAFAATAKAGDDYSDLRQPIAFAYPRGDVPAAMGGVEAMWAAICGHVVLLLVLGSLGWIAIKQVVQPLAKFTAAANALQPEQLGPQLSETGPSEVVAAAKAFNEMRARITHHIEERIHLLSAFSHDMQTPITRMRLRAELAADFPEREKLLQDLAETERLVQEGIAYAKNAHVKAEDFRTVDLTSLIESIAADYQDTGRQVSVVAHPKGSIVTKPRALRRILSNFIDNSLKYAGAAEIAASRGSSGETVIAIADRGPGIAEDLLDAVKKPFVRIEHMNCEGIAGAGLGLAIAQQLATEIQGSINLRNRPAGGLIAEITLF</sequence>
<dbReference type="SMART" id="SM00304">
    <property type="entry name" value="HAMP"/>
    <property type="match status" value="1"/>
</dbReference>
<feature type="transmembrane region" description="Helical" evidence="15">
    <location>
        <begin position="29"/>
        <end position="50"/>
    </location>
</feature>
<evidence type="ECO:0000259" key="17">
    <source>
        <dbReference type="PROSITE" id="PS50885"/>
    </source>
</evidence>
<dbReference type="GO" id="GO:0005886">
    <property type="term" value="C:plasma membrane"/>
    <property type="evidence" value="ECO:0007669"/>
    <property type="project" value="UniProtKB-SubCell"/>
</dbReference>
<evidence type="ECO:0000256" key="9">
    <source>
        <dbReference type="ARBA" id="ARBA00022741"/>
    </source>
</evidence>
<evidence type="ECO:0000256" key="12">
    <source>
        <dbReference type="ARBA" id="ARBA00022989"/>
    </source>
</evidence>
<keyword evidence="8 15" id="KW-0812">Transmembrane</keyword>
<dbReference type="CDD" id="cd06225">
    <property type="entry name" value="HAMP"/>
    <property type="match status" value="1"/>
</dbReference>
<evidence type="ECO:0000256" key="3">
    <source>
        <dbReference type="ARBA" id="ARBA00012438"/>
    </source>
</evidence>
<evidence type="ECO:0000256" key="5">
    <source>
        <dbReference type="ARBA" id="ARBA00022519"/>
    </source>
</evidence>
<accession>A0A6L9UDR2</accession>
<evidence type="ECO:0000256" key="15">
    <source>
        <dbReference type="SAM" id="Phobius"/>
    </source>
</evidence>
<dbReference type="PRINTS" id="PR00344">
    <property type="entry name" value="BCTRLSENSOR"/>
</dbReference>
<dbReference type="SUPFAM" id="SSF47384">
    <property type="entry name" value="Homodimeric domain of signal transducing histidine kinase"/>
    <property type="match status" value="1"/>
</dbReference>
<evidence type="ECO:0000256" key="6">
    <source>
        <dbReference type="ARBA" id="ARBA00022553"/>
    </source>
</evidence>
<keyword evidence="12 15" id="KW-1133">Transmembrane helix</keyword>
<dbReference type="InterPro" id="IPR005467">
    <property type="entry name" value="His_kinase_dom"/>
</dbReference>
<evidence type="ECO:0000259" key="16">
    <source>
        <dbReference type="PROSITE" id="PS50109"/>
    </source>
</evidence>
<keyword evidence="6" id="KW-0597">Phosphoprotein</keyword>
<keyword evidence="11" id="KW-0067">ATP-binding</keyword>
<protein>
    <recommendedName>
        <fullName evidence="3">histidine kinase</fullName>
        <ecNumber evidence="3">2.7.13.3</ecNumber>
    </recommendedName>
</protein>
<keyword evidence="9" id="KW-0547">Nucleotide-binding</keyword>
<keyword evidence="5" id="KW-0997">Cell inner membrane</keyword>
<evidence type="ECO:0000256" key="14">
    <source>
        <dbReference type="ARBA" id="ARBA00023136"/>
    </source>
</evidence>
<evidence type="ECO:0000256" key="8">
    <source>
        <dbReference type="ARBA" id="ARBA00022692"/>
    </source>
</evidence>
<dbReference type="GO" id="GO:0005524">
    <property type="term" value="F:ATP binding"/>
    <property type="evidence" value="ECO:0007669"/>
    <property type="project" value="UniProtKB-KW"/>
</dbReference>
<dbReference type="EMBL" id="WUEY01000025">
    <property type="protein sequence ID" value="NEI74113.1"/>
    <property type="molecule type" value="Genomic_DNA"/>
</dbReference>
<organism evidence="18 19">
    <name type="scientific">Rhizobium lusitanum</name>
    <dbReference type="NCBI Taxonomy" id="293958"/>
    <lineage>
        <taxon>Bacteria</taxon>
        <taxon>Pseudomonadati</taxon>
        <taxon>Pseudomonadota</taxon>
        <taxon>Alphaproteobacteria</taxon>
        <taxon>Hyphomicrobiales</taxon>
        <taxon>Rhizobiaceae</taxon>
        <taxon>Rhizobium/Agrobacterium group</taxon>
        <taxon>Rhizobium</taxon>
    </lineage>
</organism>